<keyword evidence="2" id="KW-1185">Reference proteome</keyword>
<gene>
    <name evidence="1" type="ORF">PLEPLA_LOCUS43540</name>
</gene>
<evidence type="ECO:0000313" key="1">
    <source>
        <dbReference type="EMBL" id="CAB1455759.1"/>
    </source>
</evidence>
<name>A0A9N7ZBK3_PLEPL</name>
<protein>
    <submittedName>
        <fullName evidence="1">Uncharacterized protein</fullName>
    </submittedName>
</protein>
<proteinExistence type="predicted"/>
<sequence>MTEIFGGKRSFSRLPSRLLFSLTFPLDIQGEVVKFFVDSRERATRPRTGGGRGFSKENRGPAGCSLTSCLSCAACSSRLMQKKKKKKKSSHTHQSSLGGVPLTANQICEEGSCLDAANKTPKLLVYGKTSGHTVNHLEWLSVGQSVLNYRRAYLRIGAAVHL</sequence>
<comment type="caution">
    <text evidence="1">The sequence shown here is derived from an EMBL/GenBank/DDBJ whole genome shotgun (WGS) entry which is preliminary data.</text>
</comment>
<dbReference type="EMBL" id="CADEAL010004269">
    <property type="protein sequence ID" value="CAB1455759.1"/>
    <property type="molecule type" value="Genomic_DNA"/>
</dbReference>
<dbReference type="Proteomes" id="UP001153269">
    <property type="component" value="Unassembled WGS sequence"/>
</dbReference>
<organism evidence="1 2">
    <name type="scientific">Pleuronectes platessa</name>
    <name type="common">European plaice</name>
    <dbReference type="NCBI Taxonomy" id="8262"/>
    <lineage>
        <taxon>Eukaryota</taxon>
        <taxon>Metazoa</taxon>
        <taxon>Chordata</taxon>
        <taxon>Craniata</taxon>
        <taxon>Vertebrata</taxon>
        <taxon>Euteleostomi</taxon>
        <taxon>Actinopterygii</taxon>
        <taxon>Neopterygii</taxon>
        <taxon>Teleostei</taxon>
        <taxon>Neoteleostei</taxon>
        <taxon>Acanthomorphata</taxon>
        <taxon>Carangaria</taxon>
        <taxon>Pleuronectiformes</taxon>
        <taxon>Pleuronectoidei</taxon>
        <taxon>Pleuronectidae</taxon>
        <taxon>Pleuronectes</taxon>
    </lineage>
</organism>
<dbReference type="AlphaFoldDB" id="A0A9N7ZBK3"/>
<accession>A0A9N7ZBK3</accession>
<reference evidence="1" key="1">
    <citation type="submission" date="2020-03" db="EMBL/GenBank/DDBJ databases">
        <authorList>
            <person name="Weist P."/>
        </authorList>
    </citation>
    <scope>NUCLEOTIDE SEQUENCE</scope>
</reference>
<evidence type="ECO:0000313" key="2">
    <source>
        <dbReference type="Proteomes" id="UP001153269"/>
    </source>
</evidence>